<comment type="caution">
    <text evidence="2">The sequence shown here is derived from an EMBL/GenBank/DDBJ whole genome shotgun (WGS) entry which is preliminary data.</text>
</comment>
<feature type="domain" description="HicB-like antitoxin of toxin-antitoxin system" evidence="1">
    <location>
        <begin position="9"/>
        <end position="76"/>
    </location>
</feature>
<proteinExistence type="predicted"/>
<reference evidence="2 3" key="1">
    <citation type="journal article" date="2016" name="Nat. Commun.">
        <title>Thousands of microbial genomes shed light on interconnected biogeochemical processes in an aquifer system.</title>
        <authorList>
            <person name="Anantharaman K."/>
            <person name="Brown C.T."/>
            <person name="Hug L.A."/>
            <person name="Sharon I."/>
            <person name="Castelle C.J."/>
            <person name="Probst A.J."/>
            <person name="Thomas B.C."/>
            <person name="Singh A."/>
            <person name="Wilkins M.J."/>
            <person name="Karaoz U."/>
            <person name="Brodie E.L."/>
            <person name="Williams K.H."/>
            <person name="Hubbard S.S."/>
            <person name="Banfield J.F."/>
        </authorList>
    </citation>
    <scope>NUCLEOTIDE SEQUENCE [LARGE SCALE GENOMIC DNA]</scope>
</reference>
<evidence type="ECO:0000313" key="3">
    <source>
        <dbReference type="Proteomes" id="UP000176897"/>
    </source>
</evidence>
<dbReference type="PANTHER" id="PTHR34504:SF2">
    <property type="entry name" value="UPF0150 PROTEIN SSL0259"/>
    <property type="match status" value="1"/>
</dbReference>
<evidence type="ECO:0000313" key="2">
    <source>
        <dbReference type="EMBL" id="OGL80926.1"/>
    </source>
</evidence>
<dbReference type="AlphaFoldDB" id="A0A1F7URM7"/>
<dbReference type="InterPro" id="IPR035069">
    <property type="entry name" value="TTHA1013/TTHA0281-like"/>
</dbReference>
<dbReference type="InterPro" id="IPR051404">
    <property type="entry name" value="TA_system_antitoxin"/>
</dbReference>
<protein>
    <recommendedName>
        <fullName evidence="1">HicB-like antitoxin of toxin-antitoxin system domain-containing protein</fullName>
    </recommendedName>
</protein>
<accession>A0A1F7URM7</accession>
<name>A0A1F7URM7_9BACT</name>
<dbReference type="STRING" id="1802401.A3B21_03090"/>
<dbReference type="Gene3D" id="3.30.160.250">
    <property type="match status" value="1"/>
</dbReference>
<dbReference type="EMBL" id="MGEJ01000012">
    <property type="protein sequence ID" value="OGL80926.1"/>
    <property type="molecule type" value="Genomic_DNA"/>
</dbReference>
<gene>
    <name evidence="2" type="ORF">A3B21_03090</name>
</gene>
<dbReference type="Pfam" id="PF15919">
    <property type="entry name" value="HicB_lk_antitox"/>
    <property type="match status" value="1"/>
</dbReference>
<sequence>MQTEQVHHYKVLIERGQDGFFIAWVPAIPGCHTQGKTYEELIANVKEAIQLCLEVANDTPDYKKKLAEAAYAPTFIGIEEVAVRV</sequence>
<dbReference type="Proteomes" id="UP000176897">
    <property type="component" value="Unassembled WGS sequence"/>
</dbReference>
<dbReference type="SUPFAM" id="SSF143100">
    <property type="entry name" value="TTHA1013/TTHA0281-like"/>
    <property type="match status" value="1"/>
</dbReference>
<dbReference type="PANTHER" id="PTHR34504">
    <property type="entry name" value="ANTITOXIN HICB"/>
    <property type="match status" value="1"/>
</dbReference>
<dbReference type="InterPro" id="IPR031807">
    <property type="entry name" value="HicB-like"/>
</dbReference>
<evidence type="ECO:0000259" key="1">
    <source>
        <dbReference type="Pfam" id="PF15919"/>
    </source>
</evidence>
<organism evidence="2 3">
    <name type="scientific">Candidatus Uhrbacteria bacterium RIFCSPLOWO2_01_FULL_47_24</name>
    <dbReference type="NCBI Taxonomy" id="1802401"/>
    <lineage>
        <taxon>Bacteria</taxon>
        <taxon>Candidatus Uhriibacteriota</taxon>
    </lineage>
</organism>